<feature type="compositionally biased region" description="Low complexity" evidence="1">
    <location>
        <begin position="138"/>
        <end position="165"/>
    </location>
</feature>
<feature type="compositionally biased region" description="Low complexity" evidence="1">
    <location>
        <begin position="444"/>
        <end position="465"/>
    </location>
</feature>
<feature type="region of interest" description="Disordered" evidence="1">
    <location>
        <begin position="1"/>
        <end position="32"/>
    </location>
</feature>
<dbReference type="STRING" id="1077348.A0A2G8S6E8"/>
<evidence type="ECO:0000313" key="2">
    <source>
        <dbReference type="EMBL" id="PIL29352.1"/>
    </source>
</evidence>
<feature type="compositionally biased region" description="Low complexity" evidence="1">
    <location>
        <begin position="389"/>
        <end position="415"/>
    </location>
</feature>
<gene>
    <name evidence="2" type="ORF">GSI_09403</name>
</gene>
<feature type="compositionally biased region" description="Polar residues" evidence="1">
    <location>
        <begin position="534"/>
        <end position="545"/>
    </location>
</feature>
<sequence>MGPSSSSGSPSNELSQGLGSMLVTPSPTLPPRVQSLEHALTIPDRTAIISRRHSTFSPLHASRPLRSSPLAGPSIDVAQDDTRNPGSLRAPSTPRGGTKHLSPLTVTPAIADPGGEEDVAAQKRRQRTTFSVVLSKMSFPSSSTSSTTPAPPSTSSTSSGSSASSVPDQPVGKPRRRMRSLGAEDAPPVPPMPVWAHDKMPNRRSQNLSSFSSLSPSPSSSHPPVLLRPASVSVPNSPHSSRENLSAPRPRPRPDHARRSVVQPHGQGQGQVDARMSTRLSIAGRLPPSTSRNPEENWLTQAAVPKFSRAGLKAQGVVMPVSARAARRASTVSMSTASASAAARTRSLGGGGPSRPPAAHVAPAVSHGRVPRRPSTAPSLGLLPMPIPSSDLRSRTSSLASTRSRVSASVSASTSEYFGDHSVSGEGEGEGEGDAEGEGRGEGSETPPLTTSSTTTSASSSLSVSFADPPVSRADEFGIILPAPESGVQIQLNDVIVPPEAFYNAPYDVKGKGRGKGKDRVVAVDVKSVGPAGSISSMASQTYGAQSVPRRRESLPGSSGADALWFGPRQPLHARAASAPAETKTKAKAREGITAEEKENLKRRRSTIARVWKQVVRSVAHR</sequence>
<evidence type="ECO:0000256" key="1">
    <source>
        <dbReference type="SAM" id="MobiDB-lite"/>
    </source>
</evidence>
<keyword evidence="3" id="KW-1185">Reference proteome</keyword>
<feature type="compositionally biased region" description="Polar residues" evidence="1">
    <location>
        <begin position="12"/>
        <end position="26"/>
    </location>
</feature>
<feature type="compositionally biased region" description="Low complexity" evidence="1">
    <location>
        <begin position="329"/>
        <end position="347"/>
    </location>
</feature>
<dbReference type="EMBL" id="AYKW01000023">
    <property type="protein sequence ID" value="PIL29352.1"/>
    <property type="molecule type" value="Genomic_DNA"/>
</dbReference>
<feature type="region of interest" description="Disordered" evidence="1">
    <location>
        <begin position="533"/>
        <end position="601"/>
    </location>
</feature>
<feature type="compositionally biased region" description="Acidic residues" evidence="1">
    <location>
        <begin position="427"/>
        <end position="436"/>
    </location>
</feature>
<feature type="compositionally biased region" description="Low complexity" evidence="1">
    <location>
        <begin position="208"/>
        <end position="227"/>
    </location>
</feature>
<proteinExistence type="predicted"/>
<comment type="caution">
    <text evidence="2">The sequence shown here is derived from an EMBL/GenBank/DDBJ whole genome shotgun (WGS) entry which is preliminary data.</text>
</comment>
<feature type="region of interest" description="Disordered" evidence="1">
    <location>
        <begin position="53"/>
        <end position="300"/>
    </location>
</feature>
<dbReference type="Proteomes" id="UP000230002">
    <property type="component" value="Unassembled WGS sequence"/>
</dbReference>
<protein>
    <submittedName>
        <fullName evidence="2">Uncharacterized protein</fullName>
    </submittedName>
</protein>
<organism evidence="2 3">
    <name type="scientific">Ganoderma sinense ZZ0214-1</name>
    <dbReference type="NCBI Taxonomy" id="1077348"/>
    <lineage>
        <taxon>Eukaryota</taxon>
        <taxon>Fungi</taxon>
        <taxon>Dikarya</taxon>
        <taxon>Basidiomycota</taxon>
        <taxon>Agaricomycotina</taxon>
        <taxon>Agaricomycetes</taxon>
        <taxon>Polyporales</taxon>
        <taxon>Polyporaceae</taxon>
        <taxon>Ganoderma</taxon>
    </lineage>
</organism>
<feature type="compositionally biased region" description="Low complexity" evidence="1">
    <location>
        <begin position="357"/>
        <end position="367"/>
    </location>
</feature>
<feature type="compositionally biased region" description="Low complexity" evidence="1">
    <location>
        <begin position="1"/>
        <end position="11"/>
    </location>
</feature>
<feature type="region of interest" description="Disordered" evidence="1">
    <location>
        <begin position="329"/>
        <end position="467"/>
    </location>
</feature>
<feature type="compositionally biased region" description="Basic and acidic residues" evidence="1">
    <location>
        <begin position="583"/>
        <end position="600"/>
    </location>
</feature>
<name>A0A2G8S6E8_9APHY</name>
<accession>A0A2G8S6E8</accession>
<dbReference type="OrthoDB" id="3070411at2759"/>
<evidence type="ECO:0000313" key="3">
    <source>
        <dbReference type="Proteomes" id="UP000230002"/>
    </source>
</evidence>
<dbReference type="AlphaFoldDB" id="A0A2G8S6E8"/>
<reference evidence="2 3" key="1">
    <citation type="journal article" date="2015" name="Sci. Rep.">
        <title>Chromosome-level genome map provides insights into diverse defense mechanisms in the medicinal fungus Ganoderma sinense.</title>
        <authorList>
            <person name="Zhu Y."/>
            <person name="Xu J."/>
            <person name="Sun C."/>
            <person name="Zhou S."/>
            <person name="Xu H."/>
            <person name="Nelson D.R."/>
            <person name="Qian J."/>
            <person name="Song J."/>
            <person name="Luo H."/>
            <person name="Xiang L."/>
            <person name="Li Y."/>
            <person name="Xu Z."/>
            <person name="Ji A."/>
            <person name="Wang L."/>
            <person name="Lu S."/>
            <person name="Hayward A."/>
            <person name="Sun W."/>
            <person name="Li X."/>
            <person name="Schwartz D.C."/>
            <person name="Wang Y."/>
            <person name="Chen S."/>
        </authorList>
    </citation>
    <scope>NUCLEOTIDE SEQUENCE [LARGE SCALE GENOMIC DNA]</scope>
    <source>
        <strain evidence="2 3">ZZ0214-1</strain>
    </source>
</reference>